<dbReference type="GO" id="GO:0009535">
    <property type="term" value="C:chloroplast thylakoid membrane"/>
    <property type="evidence" value="ECO:0007669"/>
    <property type="project" value="UniProtKB-SubCell"/>
</dbReference>
<evidence type="ECO:0000256" key="9">
    <source>
        <dbReference type="ARBA" id="ARBA00023078"/>
    </source>
</evidence>
<evidence type="ECO:0000256" key="5">
    <source>
        <dbReference type="ARBA" id="ARBA00022531"/>
    </source>
</evidence>
<evidence type="ECO:0000313" key="13">
    <source>
        <dbReference type="Proteomes" id="UP000290289"/>
    </source>
</evidence>
<keyword evidence="4 11" id="KW-0150">Chloroplast</keyword>
<comment type="subcellular location">
    <subcellularLocation>
        <location evidence="2 11">Plastid</location>
        <location evidence="2 11">Chloroplast thylakoid membrane</location>
        <topology evidence="2 11">Single-pass membrane protein</topology>
    </subcellularLocation>
</comment>
<comment type="caution">
    <text evidence="12">The sequence shown here is derived from an EMBL/GenBank/DDBJ whole genome shotgun (WGS) entry which is preliminary data.</text>
</comment>
<reference evidence="12 13" key="1">
    <citation type="submission" date="2018-10" db="EMBL/GenBank/DDBJ databases">
        <title>A high-quality apple genome assembly.</title>
        <authorList>
            <person name="Hu J."/>
        </authorList>
    </citation>
    <scope>NUCLEOTIDE SEQUENCE [LARGE SCALE GENOMIC DNA]</scope>
    <source>
        <strain evidence="13">cv. HFTH1</strain>
        <tissue evidence="12">Young leaf</tissue>
    </source>
</reference>
<evidence type="ECO:0000256" key="7">
    <source>
        <dbReference type="ARBA" id="ARBA00022692"/>
    </source>
</evidence>
<comment type="similarity">
    <text evidence="3 11">Belongs to the psaH family.</text>
</comment>
<evidence type="ECO:0000256" key="4">
    <source>
        <dbReference type="ARBA" id="ARBA00022528"/>
    </source>
</evidence>
<dbReference type="EMBL" id="RDQH01000328">
    <property type="protein sequence ID" value="RXI07115.1"/>
    <property type="molecule type" value="Genomic_DNA"/>
</dbReference>
<keyword evidence="8 11" id="KW-0603">Photosystem I</keyword>
<keyword evidence="6 11" id="KW-0934">Plastid</keyword>
<proteinExistence type="inferred from homology"/>
<keyword evidence="9 11" id="KW-0793">Thylakoid</keyword>
<keyword evidence="13" id="KW-1185">Reference proteome</keyword>
<dbReference type="PANTHER" id="PTHR34787:SF1">
    <property type="entry name" value="PHOTOSYSTEM I REACTION CENTER SUBUNIT VI-2, CHLOROPLASTIC"/>
    <property type="match status" value="1"/>
</dbReference>
<evidence type="ECO:0000256" key="11">
    <source>
        <dbReference type="RuleBase" id="RU369105"/>
    </source>
</evidence>
<dbReference type="InterPro" id="IPR004928">
    <property type="entry name" value="PSI_PsaH"/>
</dbReference>
<evidence type="ECO:0000256" key="3">
    <source>
        <dbReference type="ARBA" id="ARBA00010155"/>
    </source>
</evidence>
<dbReference type="Proteomes" id="UP000290289">
    <property type="component" value="Chromosome 2"/>
</dbReference>
<comment type="function">
    <text evidence="1">Possible role could be the docking of the LHC I antenna complex to the core complex.</text>
</comment>
<dbReference type="STRING" id="3750.A0A498KN47"/>
<keyword evidence="5 11" id="KW-0602">Photosynthesis</keyword>
<evidence type="ECO:0000256" key="6">
    <source>
        <dbReference type="ARBA" id="ARBA00022640"/>
    </source>
</evidence>
<comment type="function">
    <text evidence="11">Docking of the LHC I antenna complex to the core complex.</text>
</comment>
<evidence type="ECO:0000256" key="8">
    <source>
        <dbReference type="ARBA" id="ARBA00022836"/>
    </source>
</evidence>
<accession>A0A498KN47</accession>
<protein>
    <recommendedName>
        <fullName evidence="11">Photosystem I reaction center subunit VI</fullName>
        <shortName evidence="11">PSI-H</shortName>
    </recommendedName>
</protein>
<dbReference type="GO" id="GO:0009538">
    <property type="term" value="C:photosystem I reaction center"/>
    <property type="evidence" value="ECO:0007669"/>
    <property type="project" value="UniProtKB-UniRule"/>
</dbReference>
<keyword evidence="7" id="KW-0812">Transmembrane</keyword>
<dbReference type="AlphaFoldDB" id="A0A498KN47"/>
<name>A0A498KN47_MALDO</name>
<dbReference type="Pfam" id="PF03244">
    <property type="entry name" value="PSI_PsaH"/>
    <property type="match status" value="1"/>
</dbReference>
<dbReference type="GO" id="GO:0015979">
    <property type="term" value="P:photosynthesis"/>
    <property type="evidence" value="ECO:0007669"/>
    <property type="project" value="UniProtKB-UniRule"/>
</dbReference>
<sequence>MERHLSAAEKLPVLPVSVRHLSAAQKVQPAAINGLRGNSFTGTKLVVKPTARASEPKTSVNASCLLFLSGAVVAKYGDKSVYFDLEDLGNTTRKWDLYGSDVMMIQMLMNILVIFLVV</sequence>
<evidence type="ECO:0000256" key="10">
    <source>
        <dbReference type="ARBA" id="ARBA00023136"/>
    </source>
</evidence>
<evidence type="ECO:0000313" key="12">
    <source>
        <dbReference type="EMBL" id="RXI07115.1"/>
    </source>
</evidence>
<evidence type="ECO:0000256" key="1">
    <source>
        <dbReference type="ARBA" id="ARBA00002502"/>
    </source>
</evidence>
<gene>
    <name evidence="12" type="ORF">DVH24_026251</name>
</gene>
<organism evidence="12 13">
    <name type="scientific">Malus domestica</name>
    <name type="common">Apple</name>
    <name type="synonym">Pyrus malus</name>
    <dbReference type="NCBI Taxonomy" id="3750"/>
    <lineage>
        <taxon>Eukaryota</taxon>
        <taxon>Viridiplantae</taxon>
        <taxon>Streptophyta</taxon>
        <taxon>Embryophyta</taxon>
        <taxon>Tracheophyta</taxon>
        <taxon>Spermatophyta</taxon>
        <taxon>Magnoliopsida</taxon>
        <taxon>eudicotyledons</taxon>
        <taxon>Gunneridae</taxon>
        <taxon>Pentapetalae</taxon>
        <taxon>rosids</taxon>
        <taxon>fabids</taxon>
        <taxon>Rosales</taxon>
        <taxon>Rosaceae</taxon>
        <taxon>Amygdaloideae</taxon>
        <taxon>Maleae</taxon>
        <taxon>Malus</taxon>
    </lineage>
</organism>
<evidence type="ECO:0000256" key="2">
    <source>
        <dbReference type="ARBA" id="ARBA00004581"/>
    </source>
</evidence>
<dbReference type="PANTHER" id="PTHR34787">
    <property type="entry name" value="PHOTOSYSTEM I REACTION CENTER SUBUNIT VI-2, CHLOROPLASTIC"/>
    <property type="match status" value="1"/>
</dbReference>
<keyword evidence="10" id="KW-0472">Membrane</keyword>